<evidence type="ECO:0000256" key="7">
    <source>
        <dbReference type="ARBA" id="ARBA00049790"/>
    </source>
</evidence>
<protein>
    <recommendedName>
        <fullName evidence="1">Trimethylguanosine synthase</fullName>
    </recommendedName>
    <alternativeName>
        <fullName evidence="7">Cap-specific guanine-N(2) methyltransferase</fullName>
    </alternativeName>
</protein>
<comment type="catalytic activity">
    <reaction evidence="6">
        <text>a 5'-end (N(7)-methyl 5'-triphosphoguanosine)-ribonucleoside in snRNA + S-adenosyl-L-methionine = a 5'-end (N(2),N(7)-dimethyl 5'-triphosphoguanosine)-ribonucleoside in snRNA + S-adenosyl-L-homocysteine + H(+)</text>
        <dbReference type="Rhea" id="RHEA:78471"/>
        <dbReference type="Rhea" id="RHEA-COMP:19085"/>
        <dbReference type="Rhea" id="RHEA-COMP:19087"/>
        <dbReference type="ChEBI" id="CHEBI:15378"/>
        <dbReference type="ChEBI" id="CHEBI:57856"/>
        <dbReference type="ChEBI" id="CHEBI:59789"/>
        <dbReference type="ChEBI" id="CHEBI:156461"/>
        <dbReference type="ChEBI" id="CHEBI:172880"/>
    </reaction>
    <physiologicalReaction direction="left-to-right" evidence="6">
        <dbReference type="Rhea" id="RHEA:78472"/>
    </physiologicalReaction>
</comment>
<dbReference type="GO" id="GO:0005634">
    <property type="term" value="C:nucleus"/>
    <property type="evidence" value="ECO:0007669"/>
    <property type="project" value="TreeGrafter"/>
</dbReference>
<accession>A0AAV0BQT9</accession>
<dbReference type="Pfam" id="PF09445">
    <property type="entry name" value="Methyltransf_15"/>
    <property type="match status" value="1"/>
</dbReference>
<comment type="caution">
    <text evidence="8">The sequence shown here is derived from an EMBL/GenBank/DDBJ whole genome shotgun (WGS) entry which is preliminary data.</text>
</comment>
<keyword evidence="8" id="KW-0489">Methyltransferase</keyword>
<evidence type="ECO:0000256" key="2">
    <source>
        <dbReference type="ARBA" id="ARBA00025783"/>
    </source>
</evidence>
<comment type="catalytic activity">
    <reaction evidence="3">
        <text>a 5'-end (N(2),N(7)-dimethyl 5'-triphosphoguanosine)-ribonucleoside in snoRNA + S-adenosyl-L-methionine = a 5'-end (N(2),N(2),N(7)-trimethyl 5'-triphosphoguanosine)-ribonucleoside in snoRNA + S-adenosyl-L-homocysteine + H(+)</text>
        <dbReference type="Rhea" id="RHEA:78507"/>
        <dbReference type="Rhea" id="RHEA-COMP:19088"/>
        <dbReference type="Rhea" id="RHEA-COMP:19090"/>
        <dbReference type="ChEBI" id="CHEBI:15378"/>
        <dbReference type="ChEBI" id="CHEBI:57856"/>
        <dbReference type="ChEBI" id="CHEBI:59789"/>
        <dbReference type="ChEBI" id="CHEBI:167623"/>
        <dbReference type="ChEBI" id="CHEBI:172880"/>
    </reaction>
    <physiologicalReaction direction="left-to-right" evidence="3">
        <dbReference type="Rhea" id="RHEA:78508"/>
    </physiologicalReaction>
</comment>
<evidence type="ECO:0000313" key="8">
    <source>
        <dbReference type="EMBL" id="CAH7689071.1"/>
    </source>
</evidence>
<comment type="similarity">
    <text evidence="2">Belongs to the methyltransferase superfamily. Trimethylguanosine synthase family.</text>
</comment>
<keyword evidence="9" id="KW-1185">Reference proteome</keyword>
<evidence type="ECO:0000256" key="6">
    <source>
        <dbReference type="ARBA" id="ARBA00049075"/>
    </source>
</evidence>
<reference evidence="8" key="1">
    <citation type="submission" date="2022-06" db="EMBL/GenBank/DDBJ databases">
        <authorList>
            <consortium name="SYNGENTA / RWTH Aachen University"/>
        </authorList>
    </citation>
    <scope>NUCLEOTIDE SEQUENCE</scope>
</reference>
<evidence type="ECO:0000256" key="4">
    <source>
        <dbReference type="ARBA" id="ARBA00048740"/>
    </source>
</evidence>
<organism evidence="8 9">
    <name type="scientific">Phakopsora pachyrhizi</name>
    <name type="common">Asian soybean rust disease fungus</name>
    <dbReference type="NCBI Taxonomy" id="170000"/>
    <lineage>
        <taxon>Eukaryota</taxon>
        <taxon>Fungi</taxon>
        <taxon>Dikarya</taxon>
        <taxon>Basidiomycota</taxon>
        <taxon>Pucciniomycotina</taxon>
        <taxon>Pucciniomycetes</taxon>
        <taxon>Pucciniales</taxon>
        <taxon>Phakopsoraceae</taxon>
        <taxon>Phakopsora</taxon>
    </lineage>
</organism>
<proteinExistence type="inferred from homology"/>
<sequence length="227" mass="26696">WYQRRSLFSRFDEGIRLDYESWFSVTPEAISNHIAERCKLIVDGFCGAGGNSIQFAKTCERVIAIDIDPNKIKLSKHNSQIYGLERDRIDFICTDFFDWLKSYNTKPDKDRQEIDIIYLSPPWGGVDYKNQEYYYSSERLGRTTSNRNEDPQEESQRNHSFKDLLVECLKASKNLAIYLPMNLDLLDLELAIWMNDQVFYEVEEHWLGDGRCKTLTVYLGKIWSSNQ</sequence>
<evidence type="ECO:0000256" key="3">
    <source>
        <dbReference type="ARBA" id="ARBA00047418"/>
    </source>
</evidence>
<comment type="catalytic activity">
    <reaction evidence="5">
        <text>a 5'-end (N(2),N(7)-dimethyl 5'-triphosphoguanosine)-ribonucleoside in snRNA + S-adenosyl-L-methionine = a 5'-end (N(2),N(2),N(7)-trimethyl 5'-triphosphoguanosine)-ribonucleoside in snRNA + S-adenosyl-L-homocysteine + H(+)</text>
        <dbReference type="Rhea" id="RHEA:78479"/>
        <dbReference type="Rhea" id="RHEA-COMP:19087"/>
        <dbReference type="Rhea" id="RHEA-COMP:19089"/>
        <dbReference type="ChEBI" id="CHEBI:15378"/>
        <dbReference type="ChEBI" id="CHEBI:57856"/>
        <dbReference type="ChEBI" id="CHEBI:59789"/>
        <dbReference type="ChEBI" id="CHEBI:167623"/>
        <dbReference type="ChEBI" id="CHEBI:172880"/>
    </reaction>
    <physiologicalReaction direction="left-to-right" evidence="5">
        <dbReference type="Rhea" id="RHEA:78480"/>
    </physiologicalReaction>
</comment>
<dbReference type="AlphaFoldDB" id="A0AAV0BQT9"/>
<evidence type="ECO:0000256" key="1">
    <source>
        <dbReference type="ARBA" id="ARBA00018517"/>
    </source>
</evidence>
<dbReference type="InterPro" id="IPR019012">
    <property type="entry name" value="RNA_cap_Gua-N2-MeTrfase"/>
</dbReference>
<dbReference type="InterPro" id="IPR029063">
    <property type="entry name" value="SAM-dependent_MTases_sf"/>
</dbReference>
<dbReference type="CDD" id="cd02440">
    <property type="entry name" value="AdoMet_MTases"/>
    <property type="match status" value="1"/>
</dbReference>
<dbReference type="Gene3D" id="3.40.50.150">
    <property type="entry name" value="Vaccinia Virus protein VP39"/>
    <property type="match status" value="1"/>
</dbReference>
<dbReference type="PANTHER" id="PTHR14741:SF32">
    <property type="entry name" value="TRIMETHYLGUANOSINE SYNTHASE"/>
    <property type="match status" value="1"/>
</dbReference>
<name>A0AAV0BQT9_PHAPC</name>
<keyword evidence="8" id="KW-0808">Transferase</keyword>
<comment type="catalytic activity">
    <reaction evidence="4">
        <text>a 5'-end (N(7)-methyl 5'-triphosphoguanosine)-ribonucleoside in snoRNA + S-adenosyl-L-methionine = a 5'-end (N(2),N(7)-dimethyl 5'-triphosphoguanosine)-ribonucleoside in snoRNA + S-adenosyl-L-homocysteine + H(+)</text>
        <dbReference type="Rhea" id="RHEA:78475"/>
        <dbReference type="Rhea" id="RHEA-COMP:19086"/>
        <dbReference type="Rhea" id="RHEA-COMP:19088"/>
        <dbReference type="ChEBI" id="CHEBI:15378"/>
        <dbReference type="ChEBI" id="CHEBI:57856"/>
        <dbReference type="ChEBI" id="CHEBI:59789"/>
        <dbReference type="ChEBI" id="CHEBI:156461"/>
        <dbReference type="ChEBI" id="CHEBI:172880"/>
    </reaction>
    <physiologicalReaction direction="left-to-right" evidence="4">
        <dbReference type="Rhea" id="RHEA:78476"/>
    </physiologicalReaction>
</comment>
<dbReference type="Proteomes" id="UP001153365">
    <property type="component" value="Unassembled WGS sequence"/>
</dbReference>
<feature type="non-terminal residue" evidence="8">
    <location>
        <position position="1"/>
    </location>
</feature>
<evidence type="ECO:0000313" key="9">
    <source>
        <dbReference type="Proteomes" id="UP001153365"/>
    </source>
</evidence>
<dbReference type="EMBL" id="CALTRL010006042">
    <property type="protein sequence ID" value="CAH7689071.1"/>
    <property type="molecule type" value="Genomic_DNA"/>
</dbReference>
<gene>
    <name evidence="8" type="ORF">PPACK8108_LOCUS24135</name>
</gene>
<evidence type="ECO:0000256" key="5">
    <source>
        <dbReference type="ARBA" id="ARBA00048763"/>
    </source>
</evidence>
<dbReference type="SUPFAM" id="SSF53335">
    <property type="entry name" value="S-adenosyl-L-methionine-dependent methyltransferases"/>
    <property type="match status" value="1"/>
</dbReference>
<dbReference type="GO" id="GO:0071164">
    <property type="term" value="F:RNA cap trimethylguanosine synthase activity"/>
    <property type="evidence" value="ECO:0007669"/>
    <property type="project" value="TreeGrafter"/>
</dbReference>
<dbReference type="PANTHER" id="PTHR14741">
    <property type="entry name" value="S-ADENOSYLMETHIONINE-DEPENDENT METHYLTRANSFERASE RELATED"/>
    <property type="match status" value="1"/>
</dbReference>